<sequence>MDNKDITRRHRIPSKTPFSDQHRTKSHSIFHHGPSGPQDGETTDDSLSAFKDCNPRVPLCYLPICMQDKRLTSELRQRRMHNMGYWTSWRRSPHMKRLKRFRDQFPTVICRLFPWRYTFITIEGRFGMGVKAYFVFLTYLLILNLLHSIIIIGTVLIPTLVYRGNGVYTKGDSTLTLQCY</sequence>
<keyword evidence="2" id="KW-0472">Membrane</keyword>
<dbReference type="PANTHER" id="PTHR23302:SF66">
    <property type="entry name" value="TRANSMEMBRANE CHANNEL-LIKE PROTEIN"/>
    <property type="match status" value="1"/>
</dbReference>
<dbReference type="GeneID" id="122133208"/>
<gene>
    <name evidence="4" type="primary">LOC122133208</name>
</gene>
<evidence type="ECO:0000256" key="1">
    <source>
        <dbReference type="SAM" id="MobiDB-lite"/>
    </source>
</evidence>
<organism evidence="3 4">
    <name type="scientific">Clupea harengus</name>
    <name type="common">Atlantic herring</name>
    <dbReference type="NCBI Taxonomy" id="7950"/>
    <lineage>
        <taxon>Eukaryota</taxon>
        <taxon>Metazoa</taxon>
        <taxon>Chordata</taxon>
        <taxon>Craniata</taxon>
        <taxon>Vertebrata</taxon>
        <taxon>Euteleostomi</taxon>
        <taxon>Actinopterygii</taxon>
        <taxon>Neopterygii</taxon>
        <taxon>Teleostei</taxon>
        <taxon>Clupei</taxon>
        <taxon>Clupeiformes</taxon>
        <taxon>Clupeoidei</taxon>
        <taxon>Clupeidae</taxon>
        <taxon>Clupea</taxon>
    </lineage>
</organism>
<feature type="region of interest" description="Disordered" evidence="1">
    <location>
        <begin position="1"/>
        <end position="47"/>
    </location>
</feature>
<dbReference type="PANTHER" id="PTHR23302">
    <property type="entry name" value="TRANSMEMBRANE CHANNEL-RELATED"/>
    <property type="match status" value="1"/>
</dbReference>
<dbReference type="OrthoDB" id="1936208at2759"/>
<dbReference type="Proteomes" id="UP000515152">
    <property type="component" value="Chromosome 10"/>
</dbReference>
<reference evidence="4" key="1">
    <citation type="submission" date="2025-08" db="UniProtKB">
        <authorList>
            <consortium name="RefSeq"/>
        </authorList>
    </citation>
    <scope>IDENTIFICATION</scope>
</reference>
<dbReference type="KEGG" id="char:122133208"/>
<dbReference type="AlphaFoldDB" id="A0A8M1KQ53"/>
<proteinExistence type="predicted"/>
<evidence type="ECO:0000313" key="4">
    <source>
        <dbReference type="RefSeq" id="XP_042564745.1"/>
    </source>
</evidence>
<dbReference type="InterPro" id="IPR038900">
    <property type="entry name" value="TMC"/>
</dbReference>
<evidence type="ECO:0000256" key="2">
    <source>
        <dbReference type="SAM" id="Phobius"/>
    </source>
</evidence>
<feature type="transmembrane region" description="Helical" evidence="2">
    <location>
        <begin position="132"/>
        <end position="157"/>
    </location>
</feature>
<protein>
    <submittedName>
        <fullName evidence="4">Transmembrane channel-like protein 7</fullName>
    </submittedName>
</protein>
<accession>A0A8M1KQ53</accession>
<keyword evidence="2" id="KW-1133">Transmembrane helix</keyword>
<name>A0A8M1KQ53_CLUHA</name>
<keyword evidence="3" id="KW-1185">Reference proteome</keyword>
<evidence type="ECO:0000313" key="3">
    <source>
        <dbReference type="Proteomes" id="UP000515152"/>
    </source>
</evidence>
<dbReference type="GO" id="GO:0005886">
    <property type="term" value="C:plasma membrane"/>
    <property type="evidence" value="ECO:0007669"/>
    <property type="project" value="InterPro"/>
</dbReference>
<dbReference type="RefSeq" id="XP_042564745.1">
    <property type="nucleotide sequence ID" value="XM_042708811.1"/>
</dbReference>
<keyword evidence="2" id="KW-0812">Transmembrane</keyword>
<dbReference type="GO" id="GO:0008381">
    <property type="term" value="F:mechanosensitive monoatomic ion channel activity"/>
    <property type="evidence" value="ECO:0007669"/>
    <property type="project" value="TreeGrafter"/>
</dbReference>